<dbReference type="SUPFAM" id="SSF54001">
    <property type="entry name" value="Cysteine proteinases"/>
    <property type="match status" value="1"/>
</dbReference>
<dbReference type="AlphaFoldDB" id="A0A0W0TQS2"/>
<dbReference type="RefSeq" id="WP_058526664.1">
    <property type="nucleotide sequence ID" value="NZ_CAAAHY010000022.1"/>
</dbReference>
<comment type="caution">
    <text evidence="2">The sequence shown here is derived from an EMBL/GenBank/DDBJ whole genome shotgun (WGS) entry which is preliminary data.</text>
</comment>
<dbReference type="Gene3D" id="1.10.3670.10">
    <property type="entry name" value="Putative xylanase like domain"/>
    <property type="match status" value="1"/>
</dbReference>
<keyword evidence="1" id="KW-0732">Signal</keyword>
<keyword evidence="3" id="KW-1185">Reference proteome</keyword>
<feature type="signal peptide" evidence="1">
    <location>
        <begin position="1"/>
        <end position="26"/>
    </location>
</feature>
<evidence type="ECO:0000256" key="1">
    <source>
        <dbReference type="SAM" id="SignalP"/>
    </source>
</evidence>
<evidence type="ECO:0008006" key="4">
    <source>
        <dbReference type="Google" id="ProtNLM"/>
    </source>
</evidence>
<dbReference type="InterPro" id="IPR010846">
    <property type="entry name" value="AmiA-like"/>
</dbReference>
<dbReference type="Proteomes" id="UP000054773">
    <property type="component" value="Unassembled WGS sequence"/>
</dbReference>
<evidence type="ECO:0000313" key="2">
    <source>
        <dbReference type="EMBL" id="KTC97685.1"/>
    </source>
</evidence>
<dbReference type="STRING" id="448.Lery_1524"/>
<gene>
    <name evidence="2" type="ORF">Lery_1524</name>
</gene>
<feature type="chain" id="PRO_5006913307" description="DUF1460 domain-containing protein" evidence="1">
    <location>
        <begin position="27"/>
        <end position="333"/>
    </location>
</feature>
<sequence>MKKNCQPLLSCMLTLSLGLSAFSAGAAVTEEKQATATLKGLYHSMNHIPNFDMTERLDKISGYFLGRPYVLGALGEGSRARFDQYPRYRTDAFDCETYVTTILAIALANNEQTFKHCLRNLRYSQGKLGFIHRNHFTGLDWNQNNQRQGYVKDITTTIVDKNKQPVFKTASAFIDKPSWYAHFGDDHIRLLHQDPHLRQQRLQELQVLGSKLPRTVSNLPYLPFTALFDTRGKANQYLFKQIPEAAIVEIVRPNWNLRKEIGTNLNVSHLGFVFWKNGTPVFRQASSQYGKVVDVPLIDYLSEARSSPTIKGINIQIVLPSQPLSNGCHVRNH</sequence>
<reference evidence="2 3" key="1">
    <citation type="submission" date="2015-11" db="EMBL/GenBank/DDBJ databases">
        <title>Genomic analysis of 38 Legionella species identifies large and diverse effector repertoires.</title>
        <authorList>
            <person name="Burstein D."/>
            <person name="Amaro F."/>
            <person name="Zusman T."/>
            <person name="Lifshitz Z."/>
            <person name="Cohen O."/>
            <person name="Gilbert J.A."/>
            <person name="Pupko T."/>
            <person name="Shuman H.A."/>
            <person name="Segal G."/>
        </authorList>
    </citation>
    <scope>NUCLEOTIDE SEQUENCE [LARGE SCALE GENOMIC DNA]</scope>
    <source>
        <strain evidence="2 3">SE-32A-C8</strain>
    </source>
</reference>
<dbReference type="Gene3D" id="2.30.260.10">
    <property type="entry name" value="putative xylanase like domain"/>
    <property type="match status" value="1"/>
</dbReference>
<dbReference type="InterPro" id="IPR038765">
    <property type="entry name" value="Papain-like_cys_pep_sf"/>
</dbReference>
<dbReference type="Pfam" id="PF07313">
    <property type="entry name" value="AmiA-like"/>
    <property type="match status" value="1"/>
</dbReference>
<protein>
    <recommendedName>
        <fullName evidence="4">DUF1460 domain-containing protein</fullName>
    </recommendedName>
</protein>
<dbReference type="EMBL" id="LNYA01000024">
    <property type="protein sequence ID" value="KTC97685.1"/>
    <property type="molecule type" value="Genomic_DNA"/>
</dbReference>
<dbReference type="PATRIC" id="fig|448.7.peg.1592"/>
<name>A0A0W0TQS2_LEGER</name>
<evidence type="ECO:0000313" key="3">
    <source>
        <dbReference type="Proteomes" id="UP000054773"/>
    </source>
</evidence>
<dbReference type="OrthoDB" id="8740273at2"/>
<organism evidence="2 3">
    <name type="scientific">Legionella erythra</name>
    <dbReference type="NCBI Taxonomy" id="448"/>
    <lineage>
        <taxon>Bacteria</taxon>
        <taxon>Pseudomonadati</taxon>
        <taxon>Pseudomonadota</taxon>
        <taxon>Gammaproteobacteria</taxon>
        <taxon>Legionellales</taxon>
        <taxon>Legionellaceae</taxon>
        <taxon>Legionella</taxon>
    </lineage>
</organism>
<proteinExistence type="predicted"/>
<dbReference type="Gene3D" id="1.10.287.520">
    <property type="entry name" value="Helix hairpin bin"/>
    <property type="match status" value="1"/>
</dbReference>
<accession>A0A0W0TQS2</accession>